<evidence type="ECO:0000256" key="5">
    <source>
        <dbReference type="ARBA" id="ARBA00023024"/>
    </source>
</evidence>
<dbReference type="Proteomes" id="UP000636479">
    <property type="component" value="Unassembled WGS sequence"/>
</dbReference>
<keyword evidence="11" id="KW-0624">Polysaccharide degradation</keyword>
<evidence type="ECO:0000256" key="4">
    <source>
        <dbReference type="ARBA" id="ARBA00022622"/>
    </source>
</evidence>
<comment type="catalytic activity">
    <reaction evidence="13">
        <text>[(1-&gt;4)-N-acetyl-beta-D-glucosaminyl](n) + n H2O = chitosan + n acetate</text>
        <dbReference type="Rhea" id="RHEA:10464"/>
        <dbReference type="Rhea" id="RHEA-COMP:9593"/>
        <dbReference type="Rhea" id="RHEA-COMP:9597"/>
        <dbReference type="ChEBI" id="CHEBI:15377"/>
        <dbReference type="ChEBI" id="CHEBI:17029"/>
        <dbReference type="ChEBI" id="CHEBI:30089"/>
        <dbReference type="ChEBI" id="CHEBI:57704"/>
        <dbReference type="EC" id="3.5.1.41"/>
    </reaction>
    <physiologicalReaction direction="left-to-right" evidence="13">
        <dbReference type="Rhea" id="RHEA:10465"/>
    </physiologicalReaction>
</comment>
<comment type="caution">
    <text evidence="17">The sequence shown here is derived from an EMBL/GenBank/DDBJ whole genome shotgun (WGS) entry which is preliminary data.</text>
</comment>
<keyword evidence="10" id="KW-0961">Cell wall biogenesis/degradation</keyword>
<feature type="compositionally biased region" description="Low complexity" evidence="14">
    <location>
        <begin position="336"/>
        <end position="377"/>
    </location>
</feature>
<dbReference type="Gene3D" id="3.20.20.370">
    <property type="entry name" value="Glycoside hydrolase/deacetylase"/>
    <property type="match status" value="1"/>
</dbReference>
<dbReference type="GO" id="GO:0004099">
    <property type="term" value="F:chitin deacetylase activity"/>
    <property type="evidence" value="ECO:0007669"/>
    <property type="project" value="UniProtKB-EC"/>
</dbReference>
<keyword evidence="3" id="KW-1003">Cell membrane</keyword>
<evidence type="ECO:0000313" key="17">
    <source>
        <dbReference type="EMBL" id="KAF7314997.1"/>
    </source>
</evidence>
<dbReference type="GO" id="GO:0000272">
    <property type="term" value="P:polysaccharide catabolic process"/>
    <property type="evidence" value="ECO:0007669"/>
    <property type="project" value="UniProtKB-KW"/>
</dbReference>
<dbReference type="InterPro" id="IPR011330">
    <property type="entry name" value="Glyco_hydro/deAcase_b/a-brl"/>
</dbReference>
<evidence type="ECO:0000313" key="18">
    <source>
        <dbReference type="Proteomes" id="UP000636479"/>
    </source>
</evidence>
<evidence type="ECO:0000256" key="14">
    <source>
        <dbReference type="SAM" id="MobiDB-lite"/>
    </source>
</evidence>
<dbReference type="GO" id="GO:0005886">
    <property type="term" value="C:plasma membrane"/>
    <property type="evidence" value="ECO:0007669"/>
    <property type="project" value="UniProtKB-SubCell"/>
</dbReference>
<reference evidence="17" key="1">
    <citation type="submission" date="2020-05" db="EMBL/GenBank/DDBJ databases">
        <title>Mycena genomes resolve the evolution of fungal bioluminescence.</title>
        <authorList>
            <person name="Tsai I.J."/>
        </authorList>
    </citation>
    <scope>NUCLEOTIDE SEQUENCE</scope>
    <source>
        <strain evidence="17">171206Taipei</strain>
    </source>
</reference>
<feature type="region of interest" description="Disordered" evidence="14">
    <location>
        <begin position="336"/>
        <end position="380"/>
    </location>
</feature>
<sequence>METPTLLLALLEKWSKGFPKAGATPNNIPDIWTAALKAAADSKLIPNIPVAYVDPNLPDGEGIPTYPKGHDPNSAEVCSATAKCKIPGDIWDAPEGQLALSFDDGPTDATADLLDFLKANGQTTTHFMIGSNILSSPNAFSKAFDLNNDIAGKLSFVSQMAHGEHSVHTWSHPFMTTLSNEKVVAELGWTMQLIHDSTGGRVPRFWRPPFGDSDVRTRAIAKEVFGLTTVIWNKDTSDWGLTDKPPSSSLSKINASMTQWLTAKSKSPGLVILEHELTSQSVQAFKSAYPVMKSNNWNVVSLAQLFGNGNAYLNAADNRGAVPLVTNIANAKNGNPSISQPLSLSSTSGRASTSKGGNSILPTSSTRPLPSSSAASRGNSNDAERLRAAFHIWLPVLFGGIAGLGLVLC</sequence>
<dbReference type="PROSITE" id="PS51677">
    <property type="entry name" value="NODB"/>
    <property type="match status" value="1"/>
</dbReference>
<dbReference type="InterPro" id="IPR050248">
    <property type="entry name" value="Polysacc_deacetylase_ArnD"/>
</dbReference>
<dbReference type="Pfam" id="PF01522">
    <property type="entry name" value="Polysacc_deac_1"/>
    <property type="match status" value="1"/>
</dbReference>
<dbReference type="SUPFAM" id="SSF88713">
    <property type="entry name" value="Glycoside hydrolase/deacetylase"/>
    <property type="match status" value="1"/>
</dbReference>
<comment type="subcellular location">
    <subcellularLocation>
        <location evidence="2">Cell membrane</location>
        <topology evidence="2">Lipid-anchor</topology>
        <topology evidence="2">GPI-anchor</topology>
    </subcellularLocation>
</comment>
<evidence type="ECO:0000256" key="8">
    <source>
        <dbReference type="ARBA" id="ARBA00023285"/>
    </source>
</evidence>
<dbReference type="GO" id="GO:0098552">
    <property type="term" value="C:side of membrane"/>
    <property type="evidence" value="ECO:0007669"/>
    <property type="project" value="UniProtKB-KW"/>
</dbReference>
<proteinExistence type="predicted"/>
<evidence type="ECO:0000256" key="10">
    <source>
        <dbReference type="ARBA" id="ARBA00023316"/>
    </source>
</evidence>
<keyword evidence="15" id="KW-0812">Transmembrane</keyword>
<keyword evidence="4" id="KW-0325">Glycoprotein</keyword>
<keyword evidence="8" id="KW-0170">Cobalt</keyword>
<accession>A0A8H6TE41</accession>
<keyword evidence="7" id="KW-0119">Carbohydrate metabolism</keyword>
<keyword evidence="15" id="KW-1133">Transmembrane helix</keyword>
<gene>
    <name evidence="17" type="ORF">MIND_00013800</name>
</gene>
<feature type="transmembrane region" description="Helical" evidence="15">
    <location>
        <begin position="390"/>
        <end position="408"/>
    </location>
</feature>
<evidence type="ECO:0000256" key="13">
    <source>
        <dbReference type="ARBA" id="ARBA00048494"/>
    </source>
</evidence>
<feature type="domain" description="NodB homology" evidence="16">
    <location>
        <begin position="96"/>
        <end position="300"/>
    </location>
</feature>
<evidence type="ECO:0000256" key="2">
    <source>
        <dbReference type="ARBA" id="ARBA00004609"/>
    </source>
</evidence>
<dbReference type="EMBL" id="JACAZF010000001">
    <property type="protein sequence ID" value="KAF7314997.1"/>
    <property type="molecule type" value="Genomic_DNA"/>
</dbReference>
<dbReference type="AlphaFoldDB" id="A0A8H6TE41"/>
<evidence type="ECO:0000256" key="11">
    <source>
        <dbReference type="ARBA" id="ARBA00023326"/>
    </source>
</evidence>
<evidence type="ECO:0000256" key="12">
    <source>
        <dbReference type="ARBA" id="ARBA00024056"/>
    </source>
</evidence>
<dbReference type="PANTHER" id="PTHR10587">
    <property type="entry name" value="GLYCOSYL TRANSFERASE-RELATED"/>
    <property type="match status" value="1"/>
</dbReference>
<protein>
    <recommendedName>
        <fullName evidence="12">chitin deacetylase</fullName>
        <ecNumber evidence="12">3.5.1.41</ecNumber>
    </recommendedName>
</protein>
<keyword evidence="9" id="KW-0449">Lipoprotein</keyword>
<keyword evidence="18" id="KW-1185">Reference proteome</keyword>
<comment type="cofactor">
    <cofactor evidence="1">
        <name>Co(2+)</name>
        <dbReference type="ChEBI" id="CHEBI:48828"/>
    </cofactor>
</comment>
<dbReference type="EC" id="3.5.1.41" evidence="12"/>
<dbReference type="GeneID" id="59339626"/>
<organism evidence="17 18">
    <name type="scientific">Mycena indigotica</name>
    <dbReference type="NCBI Taxonomy" id="2126181"/>
    <lineage>
        <taxon>Eukaryota</taxon>
        <taxon>Fungi</taxon>
        <taxon>Dikarya</taxon>
        <taxon>Basidiomycota</taxon>
        <taxon>Agaricomycotina</taxon>
        <taxon>Agaricomycetes</taxon>
        <taxon>Agaricomycetidae</taxon>
        <taxon>Agaricales</taxon>
        <taxon>Marasmiineae</taxon>
        <taxon>Mycenaceae</taxon>
        <taxon>Mycena</taxon>
    </lineage>
</organism>
<evidence type="ECO:0000256" key="7">
    <source>
        <dbReference type="ARBA" id="ARBA00023277"/>
    </source>
</evidence>
<keyword evidence="6 15" id="KW-0472">Membrane</keyword>
<evidence type="ECO:0000259" key="16">
    <source>
        <dbReference type="PROSITE" id="PS51677"/>
    </source>
</evidence>
<name>A0A8H6TE41_9AGAR</name>
<keyword evidence="4" id="KW-0336">GPI-anchor</keyword>
<evidence type="ECO:0000256" key="1">
    <source>
        <dbReference type="ARBA" id="ARBA00001941"/>
    </source>
</evidence>
<dbReference type="InterPro" id="IPR002509">
    <property type="entry name" value="NODB_dom"/>
</dbReference>
<dbReference type="GO" id="GO:0071555">
    <property type="term" value="P:cell wall organization"/>
    <property type="evidence" value="ECO:0007669"/>
    <property type="project" value="UniProtKB-KW"/>
</dbReference>
<dbReference type="PANTHER" id="PTHR10587:SF135">
    <property type="entry name" value="CHITIN DEACETYLASE 3"/>
    <property type="match status" value="1"/>
</dbReference>
<dbReference type="GO" id="GO:0009272">
    <property type="term" value="P:fungal-type cell wall biogenesis"/>
    <property type="evidence" value="ECO:0007669"/>
    <property type="project" value="UniProtKB-ARBA"/>
</dbReference>
<dbReference type="OrthoDB" id="407355at2759"/>
<evidence type="ECO:0000256" key="9">
    <source>
        <dbReference type="ARBA" id="ARBA00023288"/>
    </source>
</evidence>
<dbReference type="GO" id="GO:0006032">
    <property type="term" value="P:chitin catabolic process"/>
    <property type="evidence" value="ECO:0007669"/>
    <property type="project" value="UniProtKB-KW"/>
</dbReference>
<evidence type="ECO:0000256" key="15">
    <source>
        <dbReference type="SAM" id="Phobius"/>
    </source>
</evidence>
<evidence type="ECO:0000256" key="6">
    <source>
        <dbReference type="ARBA" id="ARBA00023136"/>
    </source>
</evidence>
<evidence type="ECO:0000256" key="3">
    <source>
        <dbReference type="ARBA" id="ARBA00022475"/>
    </source>
</evidence>
<dbReference type="RefSeq" id="XP_037225020.1">
    <property type="nucleotide sequence ID" value="XM_037357110.1"/>
</dbReference>
<keyword evidence="5" id="KW-0146">Chitin degradation</keyword>